<dbReference type="Pfam" id="PF08487">
    <property type="entry name" value="VIT"/>
    <property type="match status" value="1"/>
</dbReference>
<dbReference type="SUPFAM" id="SSF53300">
    <property type="entry name" value="vWA-like"/>
    <property type="match status" value="1"/>
</dbReference>
<dbReference type="EMBL" id="DRBW01000205">
    <property type="protein sequence ID" value="HDM90658.1"/>
    <property type="molecule type" value="Genomic_DNA"/>
</dbReference>
<dbReference type="InterPro" id="IPR002035">
    <property type="entry name" value="VWF_A"/>
</dbReference>
<dbReference type="SMART" id="SM00327">
    <property type="entry name" value="VWA"/>
    <property type="match status" value="1"/>
</dbReference>
<protein>
    <submittedName>
        <fullName evidence="4">VWA domain-containing protein</fullName>
    </submittedName>
</protein>
<dbReference type="Pfam" id="PF13768">
    <property type="entry name" value="VWA_3"/>
    <property type="match status" value="1"/>
</dbReference>
<comment type="caution">
    <text evidence="4">The sequence shown here is derived from an EMBL/GenBank/DDBJ whole genome shotgun (WGS) entry which is preliminary data.</text>
</comment>
<name>A0A7C0XDR3_UNCW3</name>
<keyword evidence="1" id="KW-0175">Coiled coil</keyword>
<feature type="domain" description="VIT" evidence="3">
    <location>
        <begin position="1"/>
        <end position="78"/>
    </location>
</feature>
<dbReference type="PROSITE" id="PS51468">
    <property type="entry name" value="VIT"/>
    <property type="match status" value="1"/>
</dbReference>
<evidence type="ECO:0000313" key="4">
    <source>
        <dbReference type="EMBL" id="HDM90658.1"/>
    </source>
</evidence>
<dbReference type="InterPro" id="IPR013694">
    <property type="entry name" value="VIT"/>
</dbReference>
<dbReference type="AlphaFoldDB" id="A0A7C0XDR3"/>
<reference evidence="4" key="1">
    <citation type="journal article" date="2020" name="mSystems">
        <title>Genome- and Community-Level Interaction Insights into Carbon Utilization and Element Cycling Functions of Hydrothermarchaeota in Hydrothermal Sediment.</title>
        <authorList>
            <person name="Zhou Z."/>
            <person name="Liu Y."/>
            <person name="Xu W."/>
            <person name="Pan J."/>
            <person name="Luo Z.H."/>
            <person name="Li M."/>
        </authorList>
    </citation>
    <scope>NUCLEOTIDE SEQUENCE [LARGE SCALE GENOMIC DNA]</scope>
    <source>
        <strain evidence="4">HyVt-237</strain>
    </source>
</reference>
<dbReference type="Proteomes" id="UP000885931">
    <property type="component" value="Unassembled WGS sequence"/>
</dbReference>
<evidence type="ECO:0000259" key="3">
    <source>
        <dbReference type="PROSITE" id="PS51468"/>
    </source>
</evidence>
<sequence>TFPLSSRAILEKFIVKLGDKLLTSKIMEAKGAEETYEEAVIKGDTAVRLEKHRSNIYTLHIGNLGPGEELSVQMHLLESLEVSGGRIKLIFPTVVGPRYIPGRTNGNRTGFGWAEPTDRVPDADWITPPVSVEGVPYRVSMELLIEDASYIKAVESPSHPIRVSQGENSLKVELAVNERANRDIVLTFHVDENAIANRAIAADLGDHKVINFWISPSRVIGETGTSKPLDVQFLLDKSGSMYGEKIEESKKALRLCLRKLRKGDRFNLIAFNHDVRIFSPGWVLFTRENLQEVDEWIDSLQADGGTELYGALRRAFQLEDAEGRERVLVLITDGEVGNEEEIAELFEGYRENLKVLLLGIDTAVNEDLFYRILQTVPGWVEFIYPGEPLEEIVSLQFQRLFAPVLESIEFDSGRMKPRGVFPEPPVILRRDGLTSFIIEFEGDLRDEMEYRLKFKGGEEVNQVLRLNVLGKSEAGTLEKLWAKEKIRELQRYLRRSKIYGDPRERESIEREIVDLALRYQLESAFTQWVAVLERKEKIQEMPRIQVVPVEFPKGWRLFSNRGGFPFGVHDRVAFCLHQVERKVLTSVEDTTSDEDREMKAVISEIFLNQDWDGSFSVGTGDNVINTLTALFILAYLAENNEYDLLPYEANILKALEFLDEHWTGTRYEEALILLSALQTLQWLTLSIRGHHSFRALLSRAEALIDEGEKAVEEFEKRVEKVLNRKLRMKDFPRLKARILKAASKS</sequence>
<organism evidence="4">
    <name type="scientific">candidate division WOR-3 bacterium</name>
    <dbReference type="NCBI Taxonomy" id="2052148"/>
    <lineage>
        <taxon>Bacteria</taxon>
        <taxon>Bacteria division WOR-3</taxon>
    </lineage>
</organism>
<dbReference type="Gene3D" id="3.40.50.410">
    <property type="entry name" value="von Willebrand factor, type A domain"/>
    <property type="match status" value="1"/>
</dbReference>
<feature type="coiled-coil region" evidence="1">
    <location>
        <begin position="697"/>
        <end position="724"/>
    </location>
</feature>
<dbReference type="PANTHER" id="PTHR45737">
    <property type="entry name" value="VON WILLEBRAND FACTOR A DOMAIN-CONTAINING PROTEIN 5A"/>
    <property type="match status" value="1"/>
</dbReference>
<proteinExistence type="predicted"/>
<dbReference type="InterPro" id="IPR036465">
    <property type="entry name" value="vWFA_dom_sf"/>
</dbReference>
<dbReference type="PANTHER" id="PTHR45737:SF6">
    <property type="entry name" value="VON WILLEBRAND FACTOR A DOMAIN-CONTAINING PROTEIN 5A"/>
    <property type="match status" value="1"/>
</dbReference>
<evidence type="ECO:0000256" key="1">
    <source>
        <dbReference type="SAM" id="Coils"/>
    </source>
</evidence>
<feature type="domain" description="VWFA" evidence="2">
    <location>
        <begin position="230"/>
        <end position="400"/>
    </location>
</feature>
<gene>
    <name evidence="4" type="ORF">ENG67_05605</name>
</gene>
<evidence type="ECO:0000259" key="2">
    <source>
        <dbReference type="PROSITE" id="PS50234"/>
    </source>
</evidence>
<accession>A0A7C0XDR3</accession>
<feature type="non-terminal residue" evidence="4">
    <location>
        <position position="1"/>
    </location>
</feature>
<dbReference type="PROSITE" id="PS50234">
    <property type="entry name" value="VWFA"/>
    <property type="match status" value="1"/>
</dbReference>